<dbReference type="GeneID" id="79317803"/>
<dbReference type="InterPro" id="IPR005064">
    <property type="entry name" value="BUG"/>
</dbReference>
<dbReference type="AlphaFoldDB" id="A0ABD6AFM5"/>
<comment type="caution">
    <text evidence="1">The sequence shown here is derived from an EMBL/GenBank/DDBJ whole genome shotgun (WGS) entry which is preliminary data.</text>
</comment>
<protein>
    <submittedName>
        <fullName evidence="1">Bug family tripartite tricarboxylate transporter substrate binding protein</fullName>
    </submittedName>
</protein>
<organism evidence="1 2">
    <name type="scientific">Halomarina halobia</name>
    <dbReference type="NCBI Taxonomy" id="3033386"/>
    <lineage>
        <taxon>Archaea</taxon>
        <taxon>Methanobacteriati</taxon>
        <taxon>Methanobacteriota</taxon>
        <taxon>Stenosarchaea group</taxon>
        <taxon>Halobacteria</taxon>
        <taxon>Halobacteriales</taxon>
        <taxon>Natronomonadaceae</taxon>
        <taxon>Halomarina</taxon>
    </lineage>
</organism>
<evidence type="ECO:0000313" key="1">
    <source>
        <dbReference type="EMBL" id="MFC7319010.1"/>
    </source>
</evidence>
<proteinExistence type="predicted"/>
<sequence>MVGYSLSASNRRTFLKSIGVAATAAIAGCTEDVSIGSESNNTGGSGYGIDPVTFIVPFGAGGGVDRSTRQIQPYFEENLGVKIKPEYKPGAGTQIGTQAVLNGRPDGGTIGAASIPAFDFTMLVGGAEYSMSDFTWIGNLLEDPGLLRAHKNDDRFDTVEDVFNYAKQNPGELKVSTSGPYNQNVLGLALLQEATGAKFNIVPYDGGSASRGALVKREVDLVHANVFNSLGTADSTRVLAVHADENKWGQLTDDAPTFSDALGFDQSAVPPSAPQVRYAWFTSAKVEEQHSDRIEQLRTAFEKSIKSDQYVQDLKEKNPPIDTQVAYYSGEETAQMNEEKHNQLKEYLDLMEKAVDQ</sequence>
<dbReference type="InterPro" id="IPR042100">
    <property type="entry name" value="Bug_dom1"/>
</dbReference>
<dbReference type="PIRSF" id="PIRSF017082">
    <property type="entry name" value="YflP"/>
    <property type="match status" value="1"/>
</dbReference>
<dbReference type="Gene3D" id="3.40.190.150">
    <property type="entry name" value="Bordetella uptake gene, domain 1"/>
    <property type="match status" value="1"/>
</dbReference>
<name>A0ABD6AFM5_9EURY</name>
<dbReference type="Proteomes" id="UP001596547">
    <property type="component" value="Unassembled WGS sequence"/>
</dbReference>
<dbReference type="CDD" id="cd07012">
    <property type="entry name" value="PBP2_Bug_TTT"/>
    <property type="match status" value="1"/>
</dbReference>
<dbReference type="RefSeq" id="WP_276306153.1">
    <property type="nucleotide sequence ID" value="NZ_CP119993.1"/>
</dbReference>
<dbReference type="PANTHER" id="PTHR42928:SF5">
    <property type="entry name" value="BLR1237 PROTEIN"/>
    <property type="match status" value="1"/>
</dbReference>
<keyword evidence="2" id="KW-1185">Reference proteome</keyword>
<dbReference type="PANTHER" id="PTHR42928">
    <property type="entry name" value="TRICARBOXYLATE-BINDING PROTEIN"/>
    <property type="match status" value="1"/>
</dbReference>
<dbReference type="EMBL" id="JBHTBF010000003">
    <property type="protein sequence ID" value="MFC7319010.1"/>
    <property type="molecule type" value="Genomic_DNA"/>
</dbReference>
<gene>
    <name evidence="1" type="ORF">ACFQPE_19750</name>
</gene>
<accession>A0ABD6AFM5</accession>
<evidence type="ECO:0000313" key="2">
    <source>
        <dbReference type="Proteomes" id="UP001596547"/>
    </source>
</evidence>
<dbReference type="Gene3D" id="3.40.190.10">
    <property type="entry name" value="Periplasmic binding protein-like II"/>
    <property type="match status" value="1"/>
</dbReference>
<dbReference type="Pfam" id="PF03401">
    <property type="entry name" value="TctC"/>
    <property type="match status" value="1"/>
</dbReference>
<reference evidence="1 2" key="1">
    <citation type="journal article" date="2019" name="Int. J. Syst. Evol. Microbiol.">
        <title>The Global Catalogue of Microorganisms (GCM) 10K type strain sequencing project: providing services to taxonomists for standard genome sequencing and annotation.</title>
        <authorList>
            <consortium name="The Broad Institute Genomics Platform"/>
            <consortium name="The Broad Institute Genome Sequencing Center for Infectious Disease"/>
            <person name="Wu L."/>
            <person name="Ma J."/>
        </authorList>
    </citation>
    <scope>NUCLEOTIDE SEQUENCE [LARGE SCALE GENOMIC DNA]</scope>
    <source>
        <strain evidence="1 2">PSR21</strain>
    </source>
</reference>